<sequence>MRIAKIRWLAGCLSVCLLLCGAIRLWGNERKPAEQGAAAEARVITDIAGDQVKVPQKVHKIAVTPLPWASVVYAIDGGAERLGAIHPGAMSAYQGHFLSKMDKNFGKISTQNINQDFSVNIEGLAEAGTDAVILWKHQEKDAEKLRQMGIPAVRIFNNNVDSLKKSFLIVGKLLGKEERAAMVNAFYDNAYKDIMKHKSEVEKADKPVVLFLRNKKLRLQGNDNFMREAIEIGGGEVMTASMGQTETNSGTITMEEIYQTNPDMILLSNFDSFVPDDIYDNRIPGQDWSSLKAVKNRRVYKVPMGIYRWDAPGVETPLMMKWIASLLQPEIFKDIHVREDTKAFFSDFMKYNLTEDDLSVIFADDANQRSVPFN</sequence>
<evidence type="ECO:0000313" key="3">
    <source>
        <dbReference type="EMBL" id="EEW97693.1"/>
    </source>
</evidence>
<dbReference type="AlphaFoldDB" id="C9LQ57"/>
<protein>
    <submittedName>
        <fullName evidence="3">Periplasmic binding protein</fullName>
    </submittedName>
</protein>
<dbReference type="GO" id="GO:0071281">
    <property type="term" value="P:cellular response to iron ion"/>
    <property type="evidence" value="ECO:0007669"/>
    <property type="project" value="TreeGrafter"/>
</dbReference>
<dbReference type="SUPFAM" id="SSF53807">
    <property type="entry name" value="Helical backbone' metal receptor"/>
    <property type="match status" value="1"/>
</dbReference>
<accession>C9LQ57</accession>
<keyword evidence="4" id="KW-1185">Reference proteome</keyword>
<reference evidence="3" key="1">
    <citation type="submission" date="2009-09" db="EMBL/GenBank/DDBJ databases">
        <authorList>
            <person name="Weinstock G."/>
            <person name="Sodergren E."/>
            <person name="Clifton S."/>
            <person name="Fulton L."/>
            <person name="Fulton B."/>
            <person name="Courtney L."/>
            <person name="Fronick C."/>
            <person name="Harrison M."/>
            <person name="Strong C."/>
            <person name="Farmer C."/>
            <person name="Delahaunty K."/>
            <person name="Markovic C."/>
            <person name="Hall O."/>
            <person name="Minx P."/>
            <person name="Tomlinson C."/>
            <person name="Mitreva M."/>
            <person name="Nelson J."/>
            <person name="Hou S."/>
            <person name="Wollam A."/>
            <person name="Pepin K.H."/>
            <person name="Johnson M."/>
            <person name="Bhonagiri V."/>
            <person name="Nash W.E."/>
            <person name="Warren W."/>
            <person name="Chinwalla A."/>
            <person name="Mardis E.R."/>
            <person name="Wilson R.K."/>
        </authorList>
    </citation>
    <scope>NUCLEOTIDE SEQUENCE [LARGE SCALE GENOMIC DNA]</scope>
    <source>
        <strain evidence="3">DSM 15470</strain>
    </source>
</reference>
<name>C9LQ57_9FIRM</name>
<comment type="caution">
    <text evidence="3">The sequence shown here is derived from an EMBL/GenBank/DDBJ whole genome shotgun (WGS) entry which is preliminary data.</text>
</comment>
<dbReference type="RefSeq" id="WP_007070624.1">
    <property type="nucleotide sequence ID" value="NZ_GG698602.1"/>
</dbReference>
<dbReference type="OrthoDB" id="9816357at2"/>
<dbReference type="PANTHER" id="PTHR30535:SF34">
    <property type="entry name" value="MOLYBDATE-BINDING PROTEIN MOLA"/>
    <property type="match status" value="1"/>
</dbReference>
<dbReference type="eggNOG" id="COG0614">
    <property type="taxonomic scope" value="Bacteria"/>
</dbReference>
<dbReference type="GeneID" id="78278215"/>
<dbReference type="Gene3D" id="1.20.58.2180">
    <property type="match status" value="1"/>
</dbReference>
<dbReference type="HOGENOM" id="CLU_038034_13_3_9"/>
<evidence type="ECO:0000313" key="4">
    <source>
        <dbReference type="Proteomes" id="UP000004736"/>
    </source>
</evidence>
<dbReference type="PANTHER" id="PTHR30535">
    <property type="entry name" value="VITAMIN B12-BINDING PROTEIN"/>
    <property type="match status" value="1"/>
</dbReference>
<dbReference type="Gene3D" id="3.40.50.1980">
    <property type="entry name" value="Nitrogenase molybdenum iron protein domain"/>
    <property type="match status" value="2"/>
</dbReference>
<organism evidence="3 4">
    <name type="scientific">Dialister invisus DSM 15470</name>
    <dbReference type="NCBI Taxonomy" id="592028"/>
    <lineage>
        <taxon>Bacteria</taxon>
        <taxon>Bacillati</taxon>
        <taxon>Bacillota</taxon>
        <taxon>Negativicutes</taxon>
        <taxon>Veillonellales</taxon>
        <taxon>Veillonellaceae</taxon>
        <taxon>Dialister</taxon>
    </lineage>
</organism>
<comment type="similarity">
    <text evidence="1">Belongs to the bacterial solute-binding protein 8 family.</text>
</comment>
<dbReference type="Pfam" id="PF01497">
    <property type="entry name" value="Peripla_BP_2"/>
    <property type="match status" value="1"/>
</dbReference>
<evidence type="ECO:0000259" key="2">
    <source>
        <dbReference type="PROSITE" id="PS50983"/>
    </source>
</evidence>
<dbReference type="STRING" id="592028.GCWU000321_01689"/>
<dbReference type="EMBL" id="ACIM02000001">
    <property type="protein sequence ID" value="EEW97693.1"/>
    <property type="molecule type" value="Genomic_DNA"/>
</dbReference>
<evidence type="ECO:0000256" key="1">
    <source>
        <dbReference type="ARBA" id="ARBA00008814"/>
    </source>
</evidence>
<dbReference type="InterPro" id="IPR002491">
    <property type="entry name" value="ABC_transptr_periplasmic_BD"/>
</dbReference>
<dbReference type="Proteomes" id="UP000004736">
    <property type="component" value="Unassembled WGS sequence"/>
</dbReference>
<proteinExistence type="inferred from homology"/>
<dbReference type="InterPro" id="IPR050902">
    <property type="entry name" value="ABC_Transporter_SBP"/>
</dbReference>
<dbReference type="PROSITE" id="PS50983">
    <property type="entry name" value="FE_B12_PBP"/>
    <property type="match status" value="1"/>
</dbReference>
<gene>
    <name evidence="3" type="ORF">GCWU000321_01689</name>
</gene>
<feature type="domain" description="Fe/B12 periplasmic-binding" evidence="2">
    <location>
        <begin position="60"/>
        <end position="331"/>
    </location>
</feature>